<name>A0ABN2XI65_9ACTN</name>
<comment type="caution">
    <text evidence="2">The sequence shown here is derived from an EMBL/GenBank/DDBJ whole genome shotgun (WGS) entry which is preliminary data.</text>
</comment>
<organism evidence="2 3">
    <name type="scientific">Nocardioides furvisabuli</name>
    <dbReference type="NCBI Taxonomy" id="375542"/>
    <lineage>
        <taxon>Bacteria</taxon>
        <taxon>Bacillati</taxon>
        <taxon>Actinomycetota</taxon>
        <taxon>Actinomycetes</taxon>
        <taxon>Propionibacteriales</taxon>
        <taxon>Nocardioidaceae</taxon>
        <taxon>Nocardioides</taxon>
    </lineage>
</organism>
<reference evidence="2 3" key="1">
    <citation type="journal article" date="2019" name="Int. J. Syst. Evol. Microbiol.">
        <title>The Global Catalogue of Microorganisms (GCM) 10K type strain sequencing project: providing services to taxonomists for standard genome sequencing and annotation.</title>
        <authorList>
            <consortium name="The Broad Institute Genomics Platform"/>
            <consortium name="The Broad Institute Genome Sequencing Center for Infectious Disease"/>
            <person name="Wu L."/>
            <person name="Ma J."/>
        </authorList>
    </citation>
    <scope>NUCLEOTIDE SEQUENCE [LARGE SCALE GENOMIC DNA]</scope>
    <source>
        <strain evidence="2 3">JCM 13813</strain>
    </source>
</reference>
<dbReference type="InterPro" id="IPR016181">
    <property type="entry name" value="Acyl_CoA_acyltransferase"/>
</dbReference>
<evidence type="ECO:0000313" key="3">
    <source>
        <dbReference type="Proteomes" id="UP001501161"/>
    </source>
</evidence>
<protein>
    <submittedName>
        <fullName evidence="2">GNAT family N-acetyltransferase</fullName>
    </submittedName>
</protein>
<feature type="domain" description="N-acetyltransferase" evidence="1">
    <location>
        <begin position="41"/>
        <end position="176"/>
    </location>
</feature>
<dbReference type="RefSeq" id="WP_231252122.1">
    <property type="nucleotide sequence ID" value="NZ_BAAAMQ010000015.1"/>
</dbReference>
<sequence length="176" mass="19681">MPELVLPTTSVRASFLEAMDEFVAEGAERSQTAAWIDHNAPGWRDPQTFAAFVEAVRADALEESPRPEWHVPCTTLWWVDGGHYLGRLAIRHRLNDFLLDVGGHIGYDVRPTRRREGHATAMLRAALPWALELGIDPALVTCDDDNVGSVRVIEAAGGELEDVRGVKRRYWVPTTR</sequence>
<dbReference type="Proteomes" id="UP001501161">
    <property type="component" value="Unassembled WGS sequence"/>
</dbReference>
<evidence type="ECO:0000313" key="2">
    <source>
        <dbReference type="EMBL" id="GAA2112291.1"/>
    </source>
</evidence>
<dbReference type="PANTHER" id="PTHR39173">
    <property type="entry name" value="ACETYLTRANSFERASE"/>
    <property type="match status" value="1"/>
</dbReference>
<accession>A0ABN2XI65</accession>
<dbReference type="Pfam" id="PF13302">
    <property type="entry name" value="Acetyltransf_3"/>
    <property type="match status" value="1"/>
</dbReference>
<dbReference type="SUPFAM" id="SSF55729">
    <property type="entry name" value="Acyl-CoA N-acyltransferases (Nat)"/>
    <property type="match status" value="1"/>
</dbReference>
<dbReference type="EMBL" id="BAAAMQ010000015">
    <property type="protein sequence ID" value="GAA2112291.1"/>
    <property type="molecule type" value="Genomic_DNA"/>
</dbReference>
<evidence type="ECO:0000259" key="1">
    <source>
        <dbReference type="PROSITE" id="PS51186"/>
    </source>
</evidence>
<dbReference type="PANTHER" id="PTHR39173:SF1">
    <property type="entry name" value="ACETYLTRANSFERASE"/>
    <property type="match status" value="1"/>
</dbReference>
<dbReference type="Gene3D" id="3.40.630.30">
    <property type="match status" value="1"/>
</dbReference>
<dbReference type="PROSITE" id="PS51186">
    <property type="entry name" value="GNAT"/>
    <property type="match status" value="1"/>
</dbReference>
<gene>
    <name evidence="2" type="ORF">GCM10009726_28900</name>
</gene>
<proteinExistence type="predicted"/>
<dbReference type="InterPro" id="IPR000182">
    <property type="entry name" value="GNAT_dom"/>
</dbReference>
<keyword evidence="3" id="KW-1185">Reference proteome</keyword>